<protein>
    <submittedName>
        <fullName evidence="2">Uncharacterized protein</fullName>
    </submittedName>
</protein>
<dbReference type="EMBL" id="JABSNM010000009">
    <property type="protein sequence ID" value="NRT56517.1"/>
    <property type="molecule type" value="Genomic_DNA"/>
</dbReference>
<sequence>MSDRPKTATRGTAKTDKTRRVTVGRRFTKVRAIEHPVDGYGLMVEPDRAMYATREEMRARSIRILEAAGIPVSELLERSPYGSLVRDYVWNSLDHPSDSELGLAARIVELCNHLDGYEELGYPASQIISTALHLGRLDALAKVYRITDETTAPALRKGGEARRKYTDEDRERWAARWHELRAVNGRMSFSAAAARIVADFGYGRGAERTIREHLATLQK</sequence>
<dbReference type="RefSeq" id="WP_173805539.1">
    <property type="nucleotide sequence ID" value="NZ_JABSNM010000009.1"/>
</dbReference>
<evidence type="ECO:0000313" key="2">
    <source>
        <dbReference type="EMBL" id="NRT56517.1"/>
    </source>
</evidence>
<comment type="caution">
    <text evidence="2">The sequence shown here is derived from an EMBL/GenBank/DDBJ whole genome shotgun (WGS) entry which is preliminary data.</text>
</comment>
<feature type="region of interest" description="Disordered" evidence="1">
    <location>
        <begin position="1"/>
        <end position="20"/>
    </location>
</feature>
<keyword evidence="3" id="KW-1185">Reference proteome</keyword>
<gene>
    <name evidence="2" type="ORF">HNQ01_002260</name>
</gene>
<dbReference type="Proteomes" id="UP001516061">
    <property type="component" value="Unassembled WGS sequence"/>
</dbReference>
<accession>A0ABX2G522</accession>
<organism evidence="2 3">
    <name type="scientific">Sphaerotilus uruguayifluvii</name>
    <dbReference type="NCBI Taxonomy" id="2735897"/>
    <lineage>
        <taxon>Bacteria</taxon>
        <taxon>Pseudomonadati</taxon>
        <taxon>Pseudomonadota</taxon>
        <taxon>Betaproteobacteria</taxon>
        <taxon>Burkholderiales</taxon>
        <taxon>Sphaerotilaceae</taxon>
        <taxon>Sphaerotilus</taxon>
    </lineage>
</organism>
<proteinExistence type="predicted"/>
<name>A0ABX2G522_9BURK</name>
<reference evidence="2 3" key="1">
    <citation type="submission" date="2020-05" db="EMBL/GenBank/DDBJ databases">
        <title>Genomic Encyclopedia of Type Strains, Phase IV (KMG-V): Genome sequencing to study the core and pangenomes of soil and plant-associated prokaryotes.</title>
        <authorList>
            <person name="Whitman W."/>
        </authorList>
    </citation>
    <scope>NUCLEOTIDE SEQUENCE [LARGE SCALE GENOMIC DNA]</scope>
    <source>
        <strain evidence="2 3">C29</strain>
    </source>
</reference>
<evidence type="ECO:0000313" key="3">
    <source>
        <dbReference type="Proteomes" id="UP001516061"/>
    </source>
</evidence>
<evidence type="ECO:0000256" key="1">
    <source>
        <dbReference type="SAM" id="MobiDB-lite"/>
    </source>
</evidence>